<keyword evidence="3" id="KW-1185">Reference proteome</keyword>
<organism evidence="4">
    <name type="scientific">Hydatigena taeniaeformis</name>
    <name type="common">Feline tapeworm</name>
    <name type="synonym">Taenia taeniaeformis</name>
    <dbReference type="NCBI Taxonomy" id="6205"/>
    <lineage>
        <taxon>Eukaryota</taxon>
        <taxon>Metazoa</taxon>
        <taxon>Spiralia</taxon>
        <taxon>Lophotrochozoa</taxon>
        <taxon>Platyhelminthes</taxon>
        <taxon>Cestoda</taxon>
        <taxon>Eucestoda</taxon>
        <taxon>Cyclophyllidea</taxon>
        <taxon>Taeniidae</taxon>
        <taxon>Hydatigera</taxon>
    </lineage>
</organism>
<evidence type="ECO:0000313" key="4">
    <source>
        <dbReference type="WBParaSite" id="TTAC_0000152601-mRNA-1"/>
    </source>
</evidence>
<sequence length="388" mass="41498">MVNNVYFSLLPSEVCRLILGYLSDLGCVQTFNTFFQECSYLAELRNESQTGNKMTYRVGGFTLAEILKDYFTIANIANEKRDSIIKKWNSASLPACHPGEMAPLLVCLLSDTLEVRTSPSSSQDRSCITAPAKKSTLTPVVSVPSAGSNQRITIINPGASVAPTQNRVKIIPSAKALPSTPKVILKVVRTQPIAASVQSSSTSSSSRRKIHSKPAHVTEIESTPTASSRSPLNIQRVFCNLAENAKTVADRINSDLSSGATCESSLSHLDFPIPADIEQSSSGLLEQDMQDIISRLMDDVDSLGAKSPMKTGANAVAVATPSSSPSSSVVTSVVPPGRTDITAGVIPRGRVPVKPTSNPSFDSPPDESLARTWAKSRRVPCKFSSIFL</sequence>
<evidence type="ECO:0000313" key="3">
    <source>
        <dbReference type="Proteomes" id="UP000274429"/>
    </source>
</evidence>
<dbReference type="AlphaFoldDB" id="A0A0R3WL88"/>
<dbReference type="WBParaSite" id="TTAC_0000152601-mRNA-1">
    <property type="protein sequence ID" value="TTAC_0000152601-mRNA-1"/>
    <property type="gene ID" value="TTAC_0000152601"/>
</dbReference>
<feature type="region of interest" description="Disordered" evidence="1">
    <location>
        <begin position="196"/>
        <end position="228"/>
    </location>
</feature>
<reference evidence="4" key="1">
    <citation type="submission" date="2017-02" db="UniProtKB">
        <authorList>
            <consortium name="WormBaseParasite"/>
        </authorList>
    </citation>
    <scope>IDENTIFICATION</scope>
</reference>
<dbReference type="STRING" id="6205.A0A0R3WL88"/>
<proteinExistence type="predicted"/>
<reference evidence="2 3" key="2">
    <citation type="submission" date="2018-11" db="EMBL/GenBank/DDBJ databases">
        <authorList>
            <consortium name="Pathogen Informatics"/>
        </authorList>
    </citation>
    <scope>NUCLEOTIDE SEQUENCE [LARGE SCALE GENOMIC DNA]</scope>
</reference>
<evidence type="ECO:0000256" key="1">
    <source>
        <dbReference type="SAM" id="MobiDB-lite"/>
    </source>
</evidence>
<protein>
    <submittedName>
        <fullName evidence="4">LisH domain-containing protein</fullName>
    </submittedName>
</protein>
<feature type="compositionally biased region" description="Low complexity" evidence="1">
    <location>
        <begin position="196"/>
        <end position="205"/>
    </location>
</feature>
<dbReference type="EMBL" id="UYWX01000352">
    <property type="protein sequence ID" value="VDM18131.1"/>
    <property type="molecule type" value="Genomic_DNA"/>
</dbReference>
<accession>A0A0R3WL88</accession>
<name>A0A0R3WL88_HYDTA</name>
<evidence type="ECO:0000313" key="2">
    <source>
        <dbReference type="EMBL" id="VDM18131.1"/>
    </source>
</evidence>
<feature type="region of interest" description="Disordered" evidence="1">
    <location>
        <begin position="340"/>
        <end position="368"/>
    </location>
</feature>
<dbReference type="OrthoDB" id="6287635at2759"/>
<dbReference type="Proteomes" id="UP000274429">
    <property type="component" value="Unassembled WGS sequence"/>
</dbReference>
<gene>
    <name evidence="2" type="ORF">TTAC_LOCUS1513</name>
</gene>